<organism evidence="5 6">
    <name type="scientific">Kitasatospora cystarginea</name>
    <dbReference type="NCBI Taxonomy" id="58350"/>
    <lineage>
        <taxon>Bacteria</taxon>
        <taxon>Bacillati</taxon>
        <taxon>Actinomycetota</taxon>
        <taxon>Actinomycetes</taxon>
        <taxon>Kitasatosporales</taxon>
        <taxon>Streptomycetaceae</taxon>
        <taxon>Kitasatospora</taxon>
    </lineage>
</organism>
<sequence length="261" mass="27748">MLSHHQIVSRRMLLGIAGVAVLSSGSCGPSAGDRSTATPSGPPPAGTRSPAAVPGPPPATHQARPTVDPLFELGASDRVVALTLDDGPHPTHTPEVLELLHQHGIQATFFLIGENAAQHPDLVRAIAGAGHHVANHTWTHPDLRHLPDSRVRSELERTSDLLQQTTGKPVAWFRAPGGDWSDVALRTCAELGMRPMGWSVDPRDWACPGTEAITSRVLEGIRPGAIVLNHDGGGDRSQTIAALRGYLPVLLGEGYRFTTPR</sequence>
<dbReference type="SUPFAM" id="SSF88713">
    <property type="entry name" value="Glycoside hydrolase/deacetylase"/>
    <property type="match status" value="1"/>
</dbReference>
<comment type="caution">
    <text evidence="5">The sequence shown here is derived from an EMBL/GenBank/DDBJ whole genome shotgun (WGS) entry which is preliminary data.</text>
</comment>
<dbReference type="Proteomes" id="UP001500305">
    <property type="component" value="Unassembled WGS sequence"/>
</dbReference>
<evidence type="ECO:0000313" key="6">
    <source>
        <dbReference type="Proteomes" id="UP001500305"/>
    </source>
</evidence>
<reference evidence="5 6" key="1">
    <citation type="journal article" date="2019" name="Int. J. Syst. Evol. Microbiol.">
        <title>The Global Catalogue of Microorganisms (GCM) 10K type strain sequencing project: providing services to taxonomists for standard genome sequencing and annotation.</title>
        <authorList>
            <consortium name="The Broad Institute Genomics Platform"/>
            <consortium name="The Broad Institute Genome Sequencing Center for Infectious Disease"/>
            <person name="Wu L."/>
            <person name="Ma J."/>
        </authorList>
    </citation>
    <scope>NUCLEOTIDE SEQUENCE [LARGE SCALE GENOMIC DNA]</scope>
    <source>
        <strain evidence="5 6">JCM 7356</strain>
    </source>
</reference>
<feature type="region of interest" description="Disordered" evidence="3">
    <location>
        <begin position="26"/>
        <end position="65"/>
    </location>
</feature>
<evidence type="ECO:0000259" key="4">
    <source>
        <dbReference type="PROSITE" id="PS51677"/>
    </source>
</evidence>
<dbReference type="EMBL" id="BAAATR010000001">
    <property type="protein sequence ID" value="GAA2227510.1"/>
    <property type="molecule type" value="Genomic_DNA"/>
</dbReference>
<keyword evidence="1" id="KW-0479">Metal-binding</keyword>
<proteinExistence type="predicted"/>
<protein>
    <submittedName>
        <fullName evidence="5">Polysaccharide deacetylase family protein</fullName>
    </submittedName>
</protein>
<keyword evidence="6" id="KW-1185">Reference proteome</keyword>
<gene>
    <name evidence="5" type="ORF">GCM10010430_03780</name>
</gene>
<dbReference type="PANTHER" id="PTHR10587:SF133">
    <property type="entry name" value="CHITIN DEACETYLASE 1-RELATED"/>
    <property type="match status" value="1"/>
</dbReference>
<accession>A0ABN3DCQ1</accession>
<name>A0ABN3DCQ1_9ACTN</name>
<dbReference type="CDD" id="cd10917">
    <property type="entry name" value="CE4_NodB_like_6s_7s"/>
    <property type="match status" value="1"/>
</dbReference>
<dbReference type="InterPro" id="IPR002509">
    <property type="entry name" value="NODB_dom"/>
</dbReference>
<keyword evidence="2" id="KW-0378">Hydrolase</keyword>
<evidence type="ECO:0000256" key="1">
    <source>
        <dbReference type="ARBA" id="ARBA00022723"/>
    </source>
</evidence>
<dbReference type="PANTHER" id="PTHR10587">
    <property type="entry name" value="GLYCOSYL TRANSFERASE-RELATED"/>
    <property type="match status" value="1"/>
</dbReference>
<dbReference type="Pfam" id="PF01522">
    <property type="entry name" value="Polysacc_deac_1"/>
    <property type="match status" value="1"/>
</dbReference>
<dbReference type="InterPro" id="IPR050248">
    <property type="entry name" value="Polysacc_deacetylase_ArnD"/>
</dbReference>
<evidence type="ECO:0000256" key="3">
    <source>
        <dbReference type="SAM" id="MobiDB-lite"/>
    </source>
</evidence>
<evidence type="ECO:0000313" key="5">
    <source>
        <dbReference type="EMBL" id="GAA2227510.1"/>
    </source>
</evidence>
<dbReference type="InterPro" id="IPR011330">
    <property type="entry name" value="Glyco_hydro/deAcase_b/a-brl"/>
</dbReference>
<dbReference type="Gene3D" id="3.20.20.370">
    <property type="entry name" value="Glycoside hydrolase/deacetylase"/>
    <property type="match status" value="1"/>
</dbReference>
<evidence type="ECO:0000256" key="2">
    <source>
        <dbReference type="ARBA" id="ARBA00022801"/>
    </source>
</evidence>
<feature type="domain" description="NodB homology" evidence="4">
    <location>
        <begin position="78"/>
        <end position="258"/>
    </location>
</feature>
<dbReference type="PROSITE" id="PS51677">
    <property type="entry name" value="NODB"/>
    <property type="match status" value="1"/>
</dbReference>